<sequence>MGKYLLLCRIKYEDGVIEPVYKWFSGADKMENYIRNVGKICRAKVFIDYAAEVIEDRIIIKREFKRDIVLCERSKELLSYYNDNKSIHSGYNKRLFAKYGIDIDEEIIAGYPLGVVLDFLTWGHSIEEIELFFNPPCKELKDMLINLFVEAINICEEEQDDILGLDDQLVKRTIPKYHAIYWESIQANPLKD</sequence>
<dbReference type="AlphaFoldDB" id="A0A1E3A9K3"/>
<dbReference type="RefSeq" id="WP_069159307.1">
    <property type="nucleotide sequence ID" value="NZ_JBKXXQ010000016.1"/>
</dbReference>
<evidence type="ECO:0000313" key="1">
    <source>
        <dbReference type="EMBL" id="ODM04846.1"/>
    </source>
</evidence>
<dbReference type="PATRIC" id="fig|1432052.3.peg.6527"/>
<gene>
    <name evidence="1" type="ORF">BEH84_05909</name>
</gene>
<dbReference type="Proteomes" id="UP000095003">
    <property type="component" value="Unassembled WGS sequence"/>
</dbReference>
<dbReference type="EMBL" id="MCGI01000007">
    <property type="protein sequence ID" value="ODM04846.1"/>
    <property type="molecule type" value="Genomic_DNA"/>
</dbReference>
<name>A0A1E3A9K3_9FIRM</name>
<reference evidence="1 2" key="1">
    <citation type="submission" date="2016-07" db="EMBL/GenBank/DDBJ databases">
        <title>Characterization of isolates of Eisenbergiella tayi derived from blood cultures, using whole genome sequencing.</title>
        <authorList>
            <person name="Burdz T."/>
            <person name="Wiebe D."/>
            <person name="Huynh C."/>
            <person name="Bernard K."/>
        </authorList>
    </citation>
    <scope>NUCLEOTIDE SEQUENCE [LARGE SCALE GENOMIC DNA]</scope>
    <source>
        <strain evidence="1 2">NML 120489</strain>
    </source>
</reference>
<organism evidence="1 2">
    <name type="scientific">Eisenbergiella tayi</name>
    <dbReference type="NCBI Taxonomy" id="1432052"/>
    <lineage>
        <taxon>Bacteria</taxon>
        <taxon>Bacillati</taxon>
        <taxon>Bacillota</taxon>
        <taxon>Clostridia</taxon>
        <taxon>Lachnospirales</taxon>
        <taxon>Lachnospiraceae</taxon>
        <taxon>Eisenbergiella</taxon>
    </lineage>
</organism>
<evidence type="ECO:0000313" key="2">
    <source>
        <dbReference type="Proteomes" id="UP000095003"/>
    </source>
</evidence>
<protein>
    <submittedName>
        <fullName evidence="1">Uncharacterized protein</fullName>
    </submittedName>
</protein>
<proteinExistence type="predicted"/>
<comment type="caution">
    <text evidence="1">The sequence shown here is derived from an EMBL/GenBank/DDBJ whole genome shotgun (WGS) entry which is preliminary data.</text>
</comment>
<accession>A0A1E3A9K3</accession>